<dbReference type="Pfam" id="PF04828">
    <property type="entry name" value="GFA"/>
    <property type="match status" value="1"/>
</dbReference>
<keyword evidence="2" id="KW-0479">Metal-binding</keyword>
<accession>A0A6J4QLF8</accession>
<dbReference type="EMBL" id="CADCVA010000376">
    <property type="protein sequence ID" value="CAA9443247.1"/>
    <property type="molecule type" value="Genomic_DNA"/>
</dbReference>
<keyword evidence="3" id="KW-0862">Zinc</keyword>
<protein>
    <recommendedName>
        <fullName evidence="5">CENP-V/GFA domain-containing protein</fullName>
    </recommendedName>
</protein>
<dbReference type="InterPro" id="IPR011057">
    <property type="entry name" value="Mss4-like_sf"/>
</dbReference>
<evidence type="ECO:0000256" key="1">
    <source>
        <dbReference type="ARBA" id="ARBA00005495"/>
    </source>
</evidence>
<keyword evidence="4" id="KW-0456">Lyase</keyword>
<name>A0A6J4QLF8_9ACTN</name>
<comment type="similarity">
    <text evidence="1">Belongs to the Gfa family.</text>
</comment>
<evidence type="ECO:0000313" key="6">
    <source>
        <dbReference type="EMBL" id="CAA9443247.1"/>
    </source>
</evidence>
<dbReference type="PANTHER" id="PTHR33337:SF40">
    <property type="entry name" value="CENP-V_GFA DOMAIN-CONTAINING PROTEIN-RELATED"/>
    <property type="match status" value="1"/>
</dbReference>
<feature type="domain" description="CENP-V/GFA" evidence="5">
    <location>
        <begin position="6"/>
        <end position="120"/>
    </location>
</feature>
<evidence type="ECO:0000256" key="4">
    <source>
        <dbReference type="ARBA" id="ARBA00023239"/>
    </source>
</evidence>
<proteinExistence type="inferred from homology"/>
<dbReference type="SUPFAM" id="SSF51316">
    <property type="entry name" value="Mss4-like"/>
    <property type="match status" value="1"/>
</dbReference>
<reference evidence="6" key="1">
    <citation type="submission" date="2020-02" db="EMBL/GenBank/DDBJ databases">
        <authorList>
            <person name="Meier V. D."/>
        </authorList>
    </citation>
    <scope>NUCLEOTIDE SEQUENCE</scope>
    <source>
        <strain evidence="6">AVDCRST_MAG82</strain>
    </source>
</reference>
<dbReference type="PANTHER" id="PTHR33337">
    <property type="entry name" value="GFA DOMAIN-CONTAINING PROTEIN"/>
    <property type="match status" value="1"/>
</dbReference>
<dbReference type="AlphaFoldDB" id="A0A6J4QLF8"/>
<organism evidence="6">
    <name type="scientific">uncultured Rubrobacteraceae bacterium</name>
    <dbReference type="NCBI Taxonomy" id="349277"/>
    <lineage>
        <taxon>Bacteria</taxon>
        <taxon>Bacillati</taxon>
        <taxon>Actinomycetota</taxon>
        <taxon>Rubrobacteria</taxon>
        <taxon>Rubrobacterales</taxon>
        <taxon>Rubrobacteraceae</taxon>
        <taxon>environmental samples</taxon>
    </lineage>
</organism>
<dbReference type="Gene3D" id="3.90.1590.10">
    <property type="entry name" value="glutathione-dependent formaldehyde- activating enzyme (gfa)"/>
    <property type="match status" value="1"/>
</dbReference>
<evidence type="ECO:0000256" key="3">
    <source>
        <dbReference type="ARBA" id="ARBA00022833"/>
    </source>
</evidence>
<dbReference type="PROSITE" id="PS51891">
    <property type="entry name" value="CENP_V_GFA"/>
    <property type="match status" value="1"/>
</dbReference>
<sequence length="138" mass="15194">MAGGPHEGGCFCGRVRYRVAGEPLRSAVCHCVSCRRTSGAPSVAWLTFPYRSLSFVSGEPADYRSSDEVSRSFCQGCGTSLTYRHNEDPDTVDVTAASLDRPDEFPPTRHIWLEDKLGWDVANDGLPRFEQGGPPDQR</sequence>
<evidence type="ECO:0000256" key="2">
    <source>
        <dbReference type="ARBA" id="ARBA00022723"/>
    </source>
</evidence>
<gene>
    <name evidence="6" type="ORF">AVDCRST_MAG82-3084</name>
</gene>
<dbReference type="InterPro" id="IPR006913">
    <property type="entry name" value="CENP-V/GFA"/>
</dbReference>
<evidence type="ECO:0000259" key="5">
    <source>
        <dbReference type="PROSITE" id="PS51891"/>
    </source>
</evidence>
<dbReference type="GO" id="GO:0016846">
    <property type="term" value="F:carbon-sulfur lyase activity"/>
    <property type="evidence" value="ECO:0007669"/>
    <property type="project" value="InterPro"/>
</dbReference>
<dbReference type="GO" id="GO:0046872">
    <property type="term" value="F:metal ion binding"/>
    <property type="evidence" value="ECO:0007669"/>
    <property type="project" value="UniProtKB-KW"/>
</dbReference>